<dbReference type="RefSeq" id="XP_004261381.1">
    <property type="nucleotide sequence ID" value="XM_004261333.1"/>
</dbReference>
<dbReference type="KEGG" id="eiv:EIN_497900"/>
<dbReference type="Proteomes" id="UP000014680">
    <property type="component" value="Unassembled WGS sequence"/>
</dbReference>
<reference evidence="4 5" key="1">
    <citation type="submission" date="2012-10" db="EMBL/GenBank/DDBJ databases">
        <authorList>
            <person name="Zafar N."/>
            <person name="Inman J."/>
            <person name="Hall N."/>
            <person name="Lorenzi H."/>
            <person name="Caler E."/>
        </authorList>
    </citation>
    <scope>NUCLEOTIDE SEQUENCE [LARGE SCALE GENOMIC DNA]</scope>
    <source>
        <strain evidence="4 5">IP1</strain>
    </source>
</reference>
<sequence>MTLEHFLTPSNPTPLVIKEHHPRVTDITTTFSLGNIFGLKKSEESNVCSLYTYDNTKCTLYKDGSVVCVGTKSLNEIKVVVKKLKRHLNESGYNTHHVSIKIKSVIGKVLFDFGFDLKKVYLAFLEQSRYNPELYSAVVISDETFNSTIAVYQSGKILIKAPSIEKMLFMYYHIAPKLLRYRV</sequence>
<dbReference type="Gene3D" id="3.30.310.10">
    <property type="entry name" value="TATA-Binding Protein"/>
    <property type="match status" value="2"/>
</dbReference>
<name>A0A0A1UG85_ENTIV</name>
<evidence type="ECO:0000313" key="5">
    <source>
        <dbReference type="Proteomes" id="UP000014680"/>
    </source>
</evidence>
<evidence type="ECO:0000256" key="3">
    <source>
        <dbReference type="ARBA" id="ARBA00023163"/>
    </source>
</evidence>
<dbReference type="PANTHER" id="PTHR10126">
    <property type="entry name" value="TATA-BOX BINDING PROTEIN"/>
    <property type="match status" value="1"/>
</dbReference>
<evidence type="ECO:0000256" key="2">
    <source>
        <dbReference type="ARBA" id="ARBA00023125"/>
    </source>
</evidence>
<dbReference type="InterPro" id="IPR000814">
    <property type="entry name" value="TBP"/>
</dbReference>
<dbReference type="GO" id="GO:0006352">
    <property type="term" value="P:DNA-templated transcription initiation"/>
    <property type="evidence" value="ECO:0007669"/>
    <property type="project" value="InterPro"/>
</dbReference>
<keyword evidence="2" id="KW-0238">DNA-binding</keyword>
<gene>
    <name evidence="4" type="ORF">EIN_497900</name>
</gene>
<dbReference type="EMBL" id="KB206184">
    <property type="protein sequence ID" value="ELP94610.1"/>
    <property type="molecule type" value="Genomic_DNA"/>
</dbReference>
<evidence type="ECO:0000256" key="1">
    <source>
        <dbReference type="ARBA" id="ARBA00005560"/>
    </source>
</evidence>
<dbReference type="VEuPathDB" id="AmoebaDB:EIN_497900"/>
<dbReference type="GeneID" id="14893589"/>
<accession>A0A0A1UG85</accession>
<proteinExistence type="inferred from homology"/>
<dbReference type="Pfam" id="PF00352">
    <property type="entry name" value="TBP"/>
    <property type="match status" value="1"/>
</dbReference>
<keyword evidence="3" id="KW-0804">Transcription</keyword>
<dbReference type="SUPFAM" id="SSF55945">
    <property type="entry name" value="TATA-box binding protein-like"/>
    <property type="match status" value="2"/>
</dbReference>
<protein>
    <submittedName>
        <fullName evidence="4">TATA-box-binding protein, putative</fullName>
    </submittedName>
</protein>
<dbReference type="GO" id="GO:0003677">
    <property type="term" value="F:DNA binding"/>
    <property type="evidence" value="ECO:0007669"/>
    <property type="project" value="UniProtKB-KW"/>
</dbReference>
<dbReference type="InterPro" id="IPR012295">
    <property type="entry name" value="TBP_dom_sf"/>
</dbReference>
<organism evidence="4 5">
    <name type="scientific">Entamoeba invadens IP1</name>
    <dbReference type="NCBI Taxonomy" id="370355"/>
    <lineage>
        <taxon>Eukaryota</taxon>
        <taxon>Amoebozoa</taxon>
        <taxon>Evosea</taxon>
        <taxon>Archamoebae</taxon>
        <taxon>Mastigamoebida</taxon>
        <taxon>Entamoebidae</taxon>
        <taxon>Entamoeba</taxon>
    </lineage>
</organism>
<dbReference type="AlphaFoldDB" id="A0A0A1UG85"/>
<comment type="similarity">
    <text evidence="1">Belongs to the TBP family.</text>
</comment>
<keyword evidence="5" id="KW-1185">Reference proteome</keyword>
<evidence type="ECO:0000313" key="4">
    <source>
        <dbReference type="EMBL" id="ELP94610.1"/>
    </source>
</evidence>